<evidence type="ECO:0000256" key="7">
    <source>
        <dbReference type="SAM" id="Phobius"/>
    </source>
</evidence>
<keyword evidence="6 7" id="KW-0472">Membrane</keyword>
<keyword evidence="2" id="KW-0813">Transport</keyword>
<evidence type="ECO:0000313" key="9">
    <source>
        <dbReference type="Proteomes" id="UP001262754"/>
    </source>
</evidence>
<dbReference type="InterPro" id="IPR004776">
    <property type="entry name" value="Mem_transp_PIN-like"/>
</dbReference>
<dbReference type="PANTHER" id="PTHR36838:SF3">
    <property type="entry name" value="TRANSPORTER AUXIN EFFLUX CARRIER EC FAMILY"/>
    <property type="match status" value="1"/>
</dbReference>
<evidence type="ECO:0000313" key="8">
    <source>
        <dbReference type="EMBL" id="MDR6532595.1"/>
    </source>
</evidence>
<comment type="caution">
    <text evidence="8">The sequence shown here is derived from an EMBL/GenBank/DDBJ whole genome shotgun (WGS) entry which is preliminary data.</text>
</comment>
<accession>A0ABU1N2D8</accession>
<dbReference type="Pfam" id="PF03547">
    <property type="entry name" value="Mem_trans"/>
    <property type="match status" value="2"/>
</dbReference>
<evidence type="ECO:0000256" key="4">
    <source>
        <dbReference type="ARBA" id="ARBA00022692"/>
    </source>
</evidence>
<feature type="transmembrane region" description="Helical" evidence="7">
    <location>
        <begin position="164"/>
        <end position="184"/>
    </location>
</feature>
<feature type="transmembrane region" description="Helical" evidence="7">
    <location>
        <begin position="12"/>
        <end position="30"/>
    </location>
</feature>
<evidence type="ECO:0000256" key="2">
    <source>
        <dbReference type="ARBA" id="ARBA00022448"/>
    </source>
</evidence>
<keyword evidence="3" id="KW-1003">Cell membrane</keyword>
<protein>
    <submittedName>
        <fullName evidence="8">Permease</fullName>
    </submittedName>
</protein>
<organism evidence="8 9">
    <name type="scientific">Caulobacter rhizosphaerae</name>
    <dbReference type="NCBI Taxonomy" id="2010972"/>
    <lineage>
        <taxon>Bacteria</taxon>
        <taxon>Pseudomonadati</taxon>
        <taxon>Pseudomonadota</taxon>
        <taxon>Alphaproteobacteria</taxon>
        <taxon>Caulobacterales</taxon>
        <taxon>Caulobacteraceae</taxon>
        <taxon>Caulobacter</taxon>
    </lineage>
</organism>
<feature type="transmembrane region" description="Helical" evidence="7">
    <location>
        <begin position="67"/>
        <end position="91"/>
    </location>
</feature>
<keyword evidence="4 7" id="KW-0812">Transmembrane</keyword>
<evidence type="ECO:0000256" key="3">
    <source>
        <dbReference type="ARBA" id="ARBA00022475"/>
    </source>
</evidence>
<dbReference type="RefSeq" id="WP_056756433.1">
    <property type="nucleotide sequence ID" value="NZ_BMLD01000001.1"/>
</dbReference>
<evidence type="ECO:0000256" key="6">
    <source>
        <dbReference type="ARBA" id="ARBA00023136"/>
    </source>
</evidence>
<feature type="transmembrane region" description="Helical" evidence="7">
    <location>
        <begin position="238"/>
        <end position="263"/>
    </location>
</feature>
<feature type="transmembrane region" description="Helical" evidence="7">
    <location>
        <begin position="42"/>
        <end position="61"/>
    </location>
</feature>
<feature type="transmembrane region" description="Helical" evidence="7">
    <location>
        <begin position="204"/>
        <end position="226"/>
    </location>
</feature>
<proteinExistence type="predicted"/>
<dbReference type="EMBL" id="JAVDRL010000009">
    <property type="protein sequence ID" value="MDR6532595.1"/>
    <property type="molecule type" value="Genomic_DNA"/>
</dbReference>
<dbReference type="PANTHER" id="PTHR36838">
    <property type="entry name" value="AUXIN EFFLUX CARRIER FAMILY PROTEIN"/>
    <property type="match status" value="1"/>
</dbReference>
<feature type="transmembrane region" description="Helical" evidence="7">
    <location>
        <begin position="299"/>
        <end position="321"/>
    </location>
</feature>
<evidence type="ECO:0000256" key="5">
    <source>
        <dbReference type="ARBA" id="ARBA00022989"/>
    </source>
</evidence>
<keyword evidence="9" id="KW-1185">Reference proteome</keyword>
<comment type="subcellular location">
    <subcellularLocation>
        <location evidence="1">Membrane</location>
        <topology evidence="1">Multi-pass membrane protein</topology>
    </subcellularLocation>
</comment>
<name>A0ABU1N2D8_9CAUL</name>
<sequence>MIDLLLDVPQRVVPFFLLVAGGVTLARLRLFDARMSAGLSTYVYWIGFPALLVHSLSRVGVPDHALTLGLLTYGACALLVVALMVAIGIALRWTREERAGGALSASLGNSAFLGLPIALAVLGPEAARVSAGVVAVDFVVVAAIGVGLLGWAGGRSTWRSLMQALRNPIVLAAITGSVMALAGLSLPGVLDRAVGAAAASGSPVALVALGIALGLTGLPAAGVPCEPTDEEPSPIPRWGPIIVAAVGKLMVMPTLAWFATGLVDAPLPFRLGATLLAATPTAVNVFIQTKAYSVFERGGARIVALTTAVSCVSLSAIAILLERYAGA</sequence>
<gene>
    <name evidence="8" type="ORF">J2800_003353</name>
</gene>
<feature type="transmembrane region" description="Helical" evidence="7">
    <location>
        <begin position="103"/>
        <end position="123"/>
    </location>
</feature>
<reference evidence="8 9" key="1">
    <citation type="submission" date="2023-07" db="EMBL/GenBank/DDBJ databases">
        <title>Sorghum-associated microbial communities from plants grown in Nebraska, USA.</title>
        <authorList>
            <person name="Schachtman D."/>
        </authorList>
    </citation>
    <scope>NUCLEOTIDE SEQUENCE [LARGE SCALE GENOMIC DNA]</scope>
    <source>
        <strain evidence="8 9">DS2154</strain>
    </source>
</reference>
<feature type="transmembrane region" description="Helical" evidence="7">
    <location>
        <begin position="129"/>
        <end position="152"/>
    </location>
</feature>
<evidence type="ECO:0000256" key="1">
    <source>
        <dbReference type="ARBA" id="ARBA00004141"/>
    </source>
</evidence>
<feature type="transmembrane region" description="Helical" evidence="7">
    <location>
        <begin position="269"/>
        <end position="287"/>
    </location>
</feature>
<keyword evidence="5 7" id="KW-1133">Transmembrane helix</keyword>
<dbReference type="Proteomes" id="UP001262754">
    <property type="component" value="Unassembled WGS sequence"/>
</dbReference>